<feature type="compositionally biased region" description="Polar residues" evidence="1">
    <location>
        <begin position="284"/>
        <end position="297"/>
    </location>
</feature>
<feature type="region of interest" description="Disordered" evidence="1">
    <location>
        <begin position="234"/>
        <end position="297"/>
    </location>
</feature>
<evidence type="ECO:0000313" key="4">
    <source>
        <dbReference type="Proteomes" id="UP000233524"/>
    </source>
</evidence>
<feature type="region of interest" description="Disordered" evidence="1">
    <location>
        <begin position="350"/>
        <end position="369"/>
    </location>
</feature>
<dbReference type="GO" id="GO:0032933">
    <property type="term" value="P:SREBP signaling pathway"/>
    <property type="evidence" value="ECO:0007669"/>
    <property type="project" value="InterPro"/>
</dbReference>
<dbReference type="Proteomes" id="UP000233524">
    <property type="component" value="Unassembled WGS sequence"/>
</dbReference>
<proteinExistence type="predicted"/>
<dbReference type="GO" id="GO:0005783">
    <property type="term" value="C:endoplasmic reticulum"/>
    <property type="evidence" value="ECO:0007669"/>
    <property type="project" value="TreeGrafter"/>
</dbReference>
<name>A0A2N3N2I2_9PEZI</name>
<dbReference type="GO" id="GO:0044695">
    <property type="term" value="C:Dsc E3 ubiquitin ligase complex"/>
    <property type="evidence" value="ECO:0007669"/>
    <property type="project" value="InterPro"/>
</dbReference>
<dbReference type="OrthoDB" id="5428737at2759"/>
<feature type="compositionally biased region" description="Basic and acidic residues" evidence="1">
    <location>
        <begin position="47"/>
        <end position="57"/>
    </location>
</feature>
<accession>A0A2N3N2I2</accession>
<dbReference type="STRING" id="41688.A0A2N3N2I2"/>
<gene>
    <name evidence="3" type="ORF">jhhlp_007389</name>
</gene>
<feature type="domain" description="DUF1746" evidence="2">
    <location>
        <begin position="85"/>
        <end position="200"/>
    </location>
</feature>
<sequence length="369" mass="41303">LLASIPRSDSRTPTPNEAMNEDPTPAAPAPHVERAIRRDDDSDFASDDNRNHAEPTRSRRRRRRTKRSSSALSKKLEFMTHCLTSLDQLFFLEIAFMYYLECSFLRFLLRSVAQYAFLTPKPESFPIALPAYPAHVFFILFPNTVCILCHIFMSLPKGTEASRGYLHGGIIIDFIGQTPPKSRLPLLAMDLFILALQALMLAVHSQREALRGAVKPNRGSIDFLPELRRQLQAQAVDAAEPRTRRRRRNRSDSTASNTNHDIEMGLVPSSDEPNNADEDDETTRLISEQPTASNSGQQLSEIYVSGNAMIGEFHLVQSMRLASTDYTAAAAHSIRTLSYTASLATLLAARESERSGRATRRSGRGRDRT</sequence>
<dbReference type="AlphaFoldDB" id="A0A2N3N2I2"/>
<feature type="compositionally biased region" description="Basic residues" evidence="1">
    <location>
        <begin position="58"/>
        <end position="67"/>
    </location>
</feature>
<protein>
    <recommendedName>
        <fullName evidence="2">DUF1746 domain-containing protein</fullName>
    </recommendedName>
</protein>
<comment type="caution">
    <text evidence="3">The sequence shown here is derived from an EMBL/GenBank/DDBJ whole genome shotgun (WGS) entry which is preliminary data.</text>
</comment>
<evidence type="ECO:0000259" key="2">
    <source>
        <dbReference type="Pfam" id="PF08508"/>
    </source>
</evidence>
<dbReference type="InterPro" id="IPR013715">
    <property type="entry name" value="DUF1746"/>
</dbReference>
<dbReference type="VEuPathDB" id="FungiDB:jhhlp_007389"/>
<evidence type="ECO:0000256" key="1">
    <source>
        <dbReference type="SAM" id="MobiDB-lite"/>
    </source>
</evidence>
<feature type="non-terminal residue" evidence="3">
    <location>
        <position position="1"/>
    </location>
</feature>
<feature type="region of interest" description="Disordered" evidence="1">
    <location>
        <begin position="1"/>
        <end position="68"/>
    </location>
</feature>
<dbReference type="Pfam" id="PF08508">
    <property type="entry name" value="DUF1746"/>
    <property type="match status" value="1"/>
</dbReference>
<dbReference type="InterPro" id="IPR038967">
    <property type="entry name" value="Dsc4-like"/>
</dbReference>
<feature type="compositionally biased region" description="Basic and acidic residues" evidence="1">
    <location>
        <begin position="31"/>
        <end position="40"/>
    </location>
</feature>
<organism evidence="3 4">
    <name type="scientific">Lomentospora prolificans</name>
    <dbReference type="NCBI Taxonomy" id="41688"/>
    <lineage>
        <taxon>Eukaryota</taxon>
        <taxon>Fungi</taxon>
        <taxon>Dikarya</taxon>
        <taxon>Ascomycota</taxon>
        <taxon>Pezizomycotina</taxon>
        <taxon>Sordariomycetes</taxon>
        <taxon>Hypocreomycetidae</taxon>
        <taxon>Microascales</taxon>
        <taxon>Microascaceae</taxon>
        <taxon>Lomentospora</taxon>
    </lineage>
</organism>
<dbReference type="EMBL" id="NLAX01001034">
    <property type="protein sequence ID" value="PKS06639.1"/>
    <property type="molecule type" value="Genomic_DNA"/>
</dbReference>
<dbReference type="PANTHER" id="PTHR39405:SF1">
    <property type="entry name" value="DSC E3 UBIQUITIN LIGASE COMPLEX SUBUNIT 4"/>
    <property type="match status" value="1"/>
</dbReference>
<dbReference type="InParanoid" id="A0A2N3N2I2"/>
<keyword evidence="4" id="KW-1185">Reference proteome</keyword>
<evidence type="ECO:0000313" key="3">
    <source>
        <dbReference type="EMBL" id="PKS06639.1"/>
    </source>
</evidence>
<dbReference type="PANTHER" id="PTHR39405">
    <property type="entry name" value="DSC E3 UBIQUITIN LIGASE COMPLEX SUBUNIT 4"/>
    <property type="match status" value="1"/>
</dbReference>
<reference evidence="3 4" key="1">
    <citation type="journal article" date="2017" name="G3 (Bethesda)">
        <title>First Draft Genome Sequence of the Pathogenic Fungus Lomentospora prolificans (Formerly Scedosporium prolificans).</title>
        <authorList>
            <person name="Luo R."/>
            <person name="Zimin A."/>
            <person name="Workman R."/>
            <person name="Fan Y."/>
            <person name="Pertea G."/>
            <person name="Grossman N."/>
            <person name="Wear M.P."/>
            <person name="Jia B."/>
            <person name="Miller H."/>
            <person name="Casadevall A."/>
            <person name="Timp W."/>
            <person name="Zhang S.X."/>
            <person name="Salzberg S.L."/>
        </authorList>
    </citation>
    <scope>NUCLEOTIDE SEQUENCE [LARGE SCALE GENOMIC DNA]</scope>
    <source>
        <strain evidence="3 4">JHH-5317</strain>
    </source>
</reference>